<evidence type="ECO:0000313" key="1">
    <source>
        <dbReference type="EMBL" id="GAA0362233.1"/>
    </source>
</evidence>
<protein>
    <submittedName>
        <fullName evidence="1">Uncharacterized protein</fullName>
    </submittedName>
</protein>
<organism evidence="1 2">
    <name type="scientific">Actinoallomurus spadix</name>
    <dbReference type="NCBI Taxonomy" id="79912"/>
    <lineage>
        <taxon>Bacteria</taxon>
        <taxon>Bacillati</taxon>
        <taxon>Actinomycetota</taxon>
        <taxon>Actinomycetes</taxon>
        <taxon>Streptosporangiales</taxon>
        <taxon>Thermomonosporaceae</taxon>
        <taxon>Actinoallomurus</taxon>
    </lineage>
</organism>
<keyword evidence="2" id="KW-1185">Reference proteome</keyword>
<gene>
    <name evidence="1" type="ORF">GCM10010151_60300</name>
</gene>
<dbReference type="Proteomes" id="UP001501822">
    <property type="component" value="Unassembled WGS sequence"/>
</dbReference>
<comment type="caution">
    <text evidence="1">The sequence shown here is derived from an EMBL/GenBank/DDBJ whole genome shotgun (WGS) entry which is preliminary data.</text>
</comment>
<proteinExistence type="predicted"/>
<dbReference type="EMBL" id="BAAABM010000056">
    <property type="protein sequence ID" value="GAA0362233.1"/>
    <property type="molecule type" value="Genomic_DNA"/>
</dbReference>
<accession>A0ABP3H6T0</accession>
<reference evidence="2" key="1">
    <citation type="journal article" date="2019" name="Int. J. Syst. Evol. Microbiol.">
        <title>The Global Catalogue of Microorganisms (GCM) 10K type strain sequencing project: providing services to taxonomists for standard genome sequencing and annotation.</title>
        <authorList>
            <consortium name="The Broad Institute Genomics Platform"/>
            <consortium name="The Broad Institute Genome Sequencing Center for Infectious Disease"/>
            <person name="Wu L."/>
            <person name="Ma J."/>
        </authorList>
    </citation>
    <scope>NUCLEOTIDE SEQUENCE [LARGE SCALE GENOMIC DNA]</scope>
    <source>
        <strain evidence="2">JCM 3146</strain>
    </source>
</reference>
<name>A0ABP3H6T0_9ACTN</name>
<sequence>MREDDVQSSLLRRLLRSLQHCLIYAGAGTWSSPEIFDALWPNEARRQGLSPERITAYEHLPDHERRLLMRLDDEFRRENER</sequence>
<evidence type="ECO:0000313" key="2">
    <source>
        <dbReference type="Proteomes" id="UP001501822"/>
    </source>
</evidence>
<dbReference type="RefSeq" id="WP_252806081.1">
    <property type="nucleotide sequence ID" value="NZ_BAAABM010000056.1"/>
</dbReference>